<evidence type="ECO:0000256" key="5">
    <source>
        <dbReference type="ARBA" id="ARBA00022725"/>
    </source>
</evidence>
<dbReference type="Proteomes" id="UP000002358">
    <property type="component" value="Unassembled WGS sequence"/>
</dbReference>
<evidence type="ECO:0000256" key="9">
    <source>
        <dbReference type="ARBA" id="ARBA00023224"/>
    </source>
</evidence>
<dbReference type="InParanoid" id="A0A7M6UM54"/>
<evidence type="ECO:0000256" key="2">
    <source>
        <dbReference type="ARBA" id="ARBA00022475"/>
    </source>
</evidence>
<dbReference type="KEGG" id="nvi:100328981"/>
<dbReference type="InterPro" id="IPR004117">
    <property type="entry name" value="7tm6_olfct_rcpt"/>
</dbReference>
<keyword evidence="6 10" id="KW-1133">Transmembrane helix</keyword>
<dbReference type="GO" id="GO:0005549">
    <property type="term" value="F:odorant binding"/>
    <property type="evidence" value="ECO:0007669"/>
    <property type="project" value="InterPro"/>
</dbReference>
<feature type="transmembrane region" description="Helical" evidence="10">
    <location>
        <begin position="88"/>
        <end position="105"/>
    </location>
</feature>
<comment type="similarity">
    <text evidence="10">Belongs to the insect chemoreceptor superfamily. Heteromeric odorant receptor channel (TC 1.A.69) family.</text>
</comment>
<evidence type="ECO:0000256" key="6">
    <source>
        <dbReference type="ARBA" id="ARBA00022989"/>
    </source>
</evidence>
<organism evidence="11 12">
    <name type="scientific">Nasonia vitripennis</name>
    <name type="common">Parasitic wasp</name>
    <dbReference type="NCBI Taxonomy" id="7425"/>
    <lineage>
        <taxon>Eukaryota</taxon>
        <taxon>Metazoa</taxon>
        <taxon>Ecdysozoa</taxon>
        <taxon>Arthropoda</taxon>
        <taxon>Hexapoda</taxon>
        <taxon>Insecta</taxon>
        <taxon>Pterygota</taxon>
        <taxon>Neoptera</taxon>
        <taxon>Endopterygota</taxon>
        <taxon>Hymenoptera</taxon>
        <taxon>Apocrita</taxon>
        <taxon>Proctotrupomorpha</taxon>
        <taxon>Chalcidoidea</taxon>
        <taxon>Pteromalidae</taxon>
        <taxon>Pteromalinae</taxon>
        <taxon>Nasonia</taxon>
    </lineage>
</organism>
<comment type="caution">
    <text evidence="10">Lacks conserved residue(s) required for the propagation of feature annotation.</text>
</comment>
<feature type="transmembrane region" description="Helical" evidence="10">
    <location>
        <begin position="320"/>
        <end position="341"/>
    </location>
</feature>
<dbReference type="CTD" id="100328981"/>
<dbReference type="SMR" id="A0A7M6UM54"/>
<feature type="transmembrane region" description="Helical" evidence="10">
    <location>
        <begin position="49"/>
        <end position="68"/>
    </location>
</feature>
<dbReference type="Pfam" id="PF02949">
    <property type="entry name" value="7tm_6"/>
    <property type="match status" value="1"/>
</dbReference>
<evidence type="ECO:0000313" key="11">
    <source>
        <dbReference type="EnsemblMetazoa" id="NP_001164659"/>
    </source>
</evidence>
<reference evidence="11" key="1">
    <citation type="submission" date="2021-01" db="UniProtKB">
        <authorList>
            <consortium name="EnsemblMetazoa"/>
        </authorList>
    </citation>
    <scope>IDENTIFICATION</scope>
</reference>
<keyword evidence="5 10" id="KW-0552">Olfaction</keyword>
<evidence type="ECO:0000256" key="4">
    <source>
        <dbReference type="ARBA" id="ARBA00022692"/>
    </source>
</evidence>
<keyword evidence="2" id="KW-1003">Cell membrane</keyword>
<dbReference type="GO" id="GO:0005886">
    <property type="term" value="C:plasma membrane"/>
    <property type="evidence" value="ECO:0007669"/>
    <property type="project" value="UniProtKB-SubCell"/>
</dbReference>
<name>A0A7M6UM54_NASVI</name>
<protein>
    <recommendedName>
        <fullName evidence="10">Odorant receptor</fullName>
    </recommendedName>
</protein>
<evidence type="ECO:0000256" key="3">
    <source>
        <dbReference type="ARBA" id="ARBA00022606"/>
    </source>
</evidence>
<feature type="transmembrane region" description="Helical" evidence="10">
    <location>
        <begin position="200"/>
        <end position="224"/>
    </location>
</feature>
<evidence type="ECO:0000256" key="10">
    <source>
        <dbReference type="RuleBase" id="RU351113"/>
    </source>
</evidence>
<dbReference type="PANTHER" id="PTHR21137">
    <property type="entry name" value="ODORANT RECEPTOR"/>
    <property type="match status" value="1"/>
</dbReference>
<feature type="transmembrane region" description="Helical" evidence="10">
    <location>
        <begin position="141"/>
        <end position="163"/>
    </location>
</feature>
<dbReference type="EnsemblMetazoa" id="NM_001171188">
    <property type="protein sequence ID" value="NP_001164659"/>
    <property type="gene ID" value="GeneID_100328981"/>
</dbReference>
<dbReference type="GO" id="GO:0004984">
    <property type="term" value="F:olfactory receptor activity"/>
    <property type="evidence" value="ECO:0007669"/>
    <property type="project" value="InterPro"/>
</dbReference>
<keyword evidence="7 10" id="KW-0472">Membrane</keyword>
<dbReference type="PANTHER" id="PTHR21137:SF35">
    <property type="entry name" value="ODORANT RECEPTOR 19A-RELATED"/>
    <property type="match status" value="1"/>
</dbReference>
<keyword evidence="12" id="KW-1185">Reference proteome</keyword>
<evidence type="ECO:0000256" key="8">
    <source>
        <dbReference type="ARBA" id="ARBA00023170"/>
    </source>
</evidence>
<keyword evidence="4 10" id="KW-0812">Transmembrane</keyword>
<comment type="subcellular location">
    <subcellularLocation>
        <location evidence="1 10">Cell membrane</location>
        <topology evidence="1 10">Multi-pass membrane protein</topology>
    </subcellularLocation>
</comment>
<dbReference type="GO" id="GO:0007165">
    <property type="term" value="P:signal transduction"/>
    <property type="evidence" value="ECO:0007669"/>
    <property type="project" value="UniProtKB-KW"/>
</dbReference>
<dbReference type="AlphaFoldDB" id="A0A7M6UM54"/>
<dbReference type="OrthoDB" id="6614360at2759"/>
<accession>A0A7M6UM54</accession>
<evidence type="ECO:0000256" key="7">
    <source>
        <dbReference type="ARBA" id="ARBA00023136"/>
    </source>
</evidence>
<dbReference type="GeneID" id="100328981"/>
<keyword evidence="9 10" id="KW-0807">Transducer</keyword>
<dbReference type="RefSeq" id="NP_001164659.2">
    <property type="nucleotide sequence ID" value="NM_001171188.2"/>
</dbReference>
<proteinExistence type="inferred from homology"/>
<evidence type="ECO:0000256" key="1">
    <source>
        <dbReference type="ARBA" id="ARBA00004651"/>
    </source>
</evidence>
<evidence type="ECO:0000313" key="12">
    <source>
        <dbReference type="Proteomes" id="UP000002358"/>
    </source>
</evidence>
<keyword evidence="8 10" id="KW-0675">Receptor</keyword>
<feature type="transmembrane region" description="Helical" evidence="10">
    <location>
        <begin position="292"/>
        <end position="314"/>
    </location>
</feature>
<keyword evidence="3 10" id="KW-0716">Sensory transduction</keyword>
<sequence>MFVRIIILNEINFLGNMDSEIYDSEYYHEVKLLLTYFGLWPNLSRFRKVVSFIAMVAMPISLVIPMSFGLKRAIRLKEPIQIIEDTIGILYFLAITTKYICIFIFEGRMIVVYEQIASDWKKIKDKNELEYLHGRAKEGKIITILYLGYGAVGCTIFASTPYLPLFLDLVIPLNVSRDKIYPYYADYVIVDSEKYFYTLYTLHGIFIIILVTMSAISIDCLFIMMVKHSVGLFQIVCYRLKKIGEEHNEKPHECKRLMDDKIIHTRMKEIFDSHKSSIECVDAIQASFDVSFLFIMTMSGVGVSLILFDLLLNLDDLTQILRINSMMFGVYIAVFVICYAAQMTLNSSEIVFNDTYCGYWYNISPNARKYTQMVMVRSMKPCIITAGGLINMNLQSFFAILKTSVSYATVMLSMQEESNMQN</sequence>